<reference evidence="1" key="1">
    <citation type="submission" date="2018-02" db="EMBL/GenBank/DDBJ databases">
        <title>Rhizophora mucronata_Transcriptome.</title>
        <authorList>
            <person name="Meera S.P."/>
            <person name="Sreeshan A."/>
            <person name="Augustine A."/>
        </authorList>
    </citation>
    <scope>NUCLEOTIDE SEQUENCE</scope>
    <source>
        <tissue evidence="1">Leaf</tissue>
    </source>
</reference>
<sequence>MEFWSGIFKFDSCSPADSAVA</sequence>
<name>A0A2P2Q020_RHIMU</name>
<proteinExistence type="predicted"/>
<accession>A0A2P2Q020</accession>
<evidence type="ECO:0000313" key="1">
    <source>
        <dbReference type="EMBL" id="MBX60289.1"/>
    </source>
</evidence>
<dbReference type="EMBL" id="GGEC01079805">
    <property type="protein sequence ID" value="MBX60289.1"/>
    <property type="molecule type" value="Transcribed_RNA"/>
</dbReference>
<dbReference type="AlphaFoldDB" id="A0A2P2Q020"/>
<protein>
    <submittedName>
        <fullName evidence="1">Uncharacterized protein</fullName>
    </submittedName>
</protein>
<organism evidence="1">
    <name type="scientific">Rhizophora mucronata</name>
    <name type="common">Asiatic mangrove</name>
    <dbReference type="NCBI Taxonomy" id="61149"/>
    <lineage>
        <taxon>Eukaryota</taxon>
        <taxon>Viridiplantae</taxon>
        <taxon>Streptophyta</taxon>
        <taxon>Embryophyta</taxon>
        <taxon>Tracheophyta</taxon>
        <taxon>Spermatophyta</taxon>
        <taxon>Magnoliopsida</taxon>
        <taxon>eudicotyledons</taxon>
        <taxon>Gunneridae</taxon>
        <taxon>Pentapetalae</taxon>
        <taxon>rosids</taxon>
        <taxon>fabids</taxon>
        <taxon>Malpighiales</taxon>
        <taxon>Rhizophoraceae</taxon>
        <taxon>Rhizophora</taxon>
    </lineage>
</organism>